<dbReference type="InterPro" id="IPR036291">
    <property type="entry name" value="NAD(P)-bd_dom_sf"/>
</dbReference>
<dbReference type="InterPro" id="IPR001732">
    <property type="entry name" value="UDP-Glc/GDP-Man_DH_N"/>
</dbReference>
<evidence type="ECO:0000256" key="1">
    <source>
        <dbReference type="ARBA" id="ARBA00015132"/>
    </source>
</evidence>
<name>N1U3D7_9LEPT</name>
<evidence type="ECO:0000313" key="4">
    <source>
        <dbReference type="Proteomes" id="UP000012249"/>
    </source>
</evidence>
<organism evidence="3 4">
    <name type="scientific">Leptospira weilii str. Ecochallenge</name>
    <dbReference type="NCBI Taxonomy" id="1049986"/>
    <lineage>
        <taxon>Bacteria</taxon>
        <taxon>Pseudomonadati</taxon>
        <taxon>Spirochaetota</taxon>
        <taxon>Spirochaetia</taxon>
        <taxon>Leptospirales</taxon>
        <taxon>Leptospiraceae</taxon>
        <taxon>Leptospira</taxon>
    </lineage>
</organism>
<dbReference type="SUPFAM" id="SSF51735">
    <property type="entry name" value="NAD(P)-binding Rossmann-fold domains"/>
    <property type="match status" value="1"/>
</dbReference>
<dbReference type="GO" id="GO:0000271">
    <property type="term" value="P:polysaccharide biosynthetic process"/>
    <property type="evidence" value="ECO:0007669"/>
    <property type="project" value="InterPro"/>
</dbReference>
<dbReference type="AlphaFoldDB" id="N1U3D7"/>
<dbReference type="Proteomes" id="UP000012249">
    <property type="component" value="Unassembled WGS sequence"/>
</dbReference>
<dbReference type="PANTHER" id="PTHR43750:SF3">
    <property type="entry name" value="UDP-GLUCOSE 6-DEHYDROGENASE TUAD"/>
    <property type="match status" value="1"/>
</dbReference>
<dbReference type="GO" id="GO:0016628">
    <property type="term" value="F:oxidoreductase activity, acting on the CH-CH group of donors, NAD or NADP as acceptor"/>
    <property type="evidence" value="ECO:0007669"/>
    <property type="project" value="InterPro"/>
</dbReference>
<feature type="domain" description="UDP-glucose/GDP-mannose dehydrogenase N-terminal" evidence="2">
    <location>
        <begin position="1"/>
        <end position="154"/>
    </location>
</feature>
<dbReference type="InterPro" id="IPR028359">
    <property type="entry name" value="UDP_ManNAc/GlcNAc_DH"/>
</dbReference>
<dbReference type="GO" id="GO:0016616">
    <property type="term" value="F:oxidoreductase activity, acting on the CH-OH group of donors, NAD or NADP as acceptor"/>
    <property type="evidence" value="ECO:0007669"/>
    <property type="project" value="InterPro"/>
</dbReference>
<reference evidence="3 4" key="1">
    <citation type="submission" date="2013-02" db="EMBL/GenBank/DDBJ databases">
        <authorList>
            <person name="Harkins D.M."/>
            <person name="Durkin A.S."/>
            <person name="Brinkac L.M."/>
            <person name="Haft D.H."/>
            <person name="Selengut J.D."/>
            <person name="Sanka R."/>
            <person name="DePew J."/>
            <person name="Purushe J."/>
            <person name="Haake D.A."/>
            <person name="Matsunaga J."/>
            <person name="Vinetz J.M."/>
            <person name="Sutton G.G."/>
            <person name="Nierman W.C."/>
            <person name="Fouts D.E."/>
        </authorList>
    </citation>
    <scope>NUCLEOTIDE SEQUENCE [LARGE SCALE GENOMIC DNA]</scope>
    <source>
        <strain evidence="3 4">Ecochallenge</strain>
    </source>
</reference>
<gene>
    <name evidence="3" type="ORF">LEP1GSC043_3823</name>
</gene>
<evidence type="ECO:0000313" key="3">
    <source>
        <dbReference type="EMBL" id="EMY12656.1"/>
    </source>
</evidence>
<dbReference type="Gene3D" id="3.40.50.720">
    <property type="entry name" value="NAD(P)-binding Rossmann-like Domain"/>
    <property type="match status" value="1"/>
</dbReference>
<evidence type="ECO:0000259" key="2">
    <source>
        <dbReference type="Pfam" id="PF03721"/>
    </source>
</evidence>
<protein>
    <recommendedName>
        <fullName evidence="1">UDP-glucose 6-dehydrogenase</fullName>
    </recommendedName>
</protein>
<dbReference type="EMBL" id="AHMI02000284">
    <property type="protein sequence ID" value="EMY12656.1"/>
    <property type="molecule type" value="Genomic_DNA"/>
</dbReference>
<comment type="caution">
    <text evidence="3">The sequence shown here is derived from an EMBL/GenBank/DDBJ whole genome shotgun (WGS) entry which is preliminary data.</text>
</comment>
<dbReference type="InterPro" id="IPR017476">
    <property type="entry name" value="UDP-Glc/GDP-Man"/>
</dbReference>
<dbReference type="Pfam" id="PF03721">
    <property type="entry name" value="UDPG_MGDP_dh_N"/>
    <property type="match status" value="1"/>
</dbReference>
<dbReference type="GO" id="GO:0051287">
    <property type="term" value="F:NAD binding"/>
    <property type="evidence" value="ECO:0007669"/>
    <property type="project" value="InterPro"/>
</dbReference>
<dbReference type="PIRSF" id="PIRSF500136">
    <property type="entry name" value="UDP_ManNAc_DH"/>
    <property type="match status" value="1"/>
</dbReference>
<dbReference type="PANTHER" id="PTHR43750">
    <property type="entry name" value="UDP-GLUCOSE 6-DEHYDROGENASE TUAD"/>
    <property type="match status" value="1"/>
</dbReference>
<proteinExistence type="predicted"/>
<dbReference type="PROSITE" id="PS51257">
    <property type="entry name" value="PROKAR_LIPOPROTEIN"/>
    <property type="match status" value="1"/>
</dbReference>
<dbReference type="PIRSF" id="PIRSF000124">
    <property type="entry name" value="UDPglc_GDPman_dh"/>
    <property type="match status" value="1"/>
</dbReference>
<accession>N1U3D7</accession>
<sequence>MKVCVVGSGYVGLVAGACFAEYGNHVICVDKDEVKIANLKKGTIPIYEPGLSELVLTNWKEKRLEFTTSLHEGVQKSDIIFIAVGTPTLSDGSSDLSAVFAVAKEIGKSMNGYKVVVDKSTVPVGTAAQVKAIIANETKEEFDVVSNPEFFERGRGDRRFHASRKSRDRFRNPKSRRFDRTTLCSFCSQRKSYFKNGGRLCGTYEICV</sequence>